<evidence type="ECO:0000313" key="3">
    <source>
        <dbReference type="Proteomes" id="UP001500051"/>
    </source>
</evidence>
<gene>
    <name evidence="2" type="ORF">GCM10022204_07950</name>
</gene>
<reference evidence="3" key="1">
    <citation type="journal article" date="2019" name="Int. J. Syst. Evol. Microbiol.">
        <title>The Global Catalogue of Microorganisms (GCM) 10K type strain sequencing project: providing services to taxonomists for standard genome sequencing and annotation.</title>
        <authorList>
            <consortium name="The Broad Institute Genomics Platform"/>
            <consortium name="The Broad Institute Genome Sequencing Center for Infectious Disease"/>
            <person name="Wu L."/>
            <person name="Ma J."/>
        </authorList>
    </citation>
    <scope>NUCLEOTIDE SEQUENCE [LARGE SCALE GENOMIC DNA]</scope>
    <source>
        <strain evidence="3">JCM 16548</strain>
    </source>
</reference>
<accession>A0ABP7CU20</accession>
<dbReference type="EMBL" id="BAAAYX010000002">
    <property type="protein sequence ID" value="GAA3694547.1"/>
    <property type="molecule type" value="Genomic_DNA"/>
</dbReference>
<evidence type="ECO:0000259" key="1">
    <source>
        <dbReference type="Pfam" id="PF02720"/>
    </source>
</evidence>
<dbReference type="Proteomes" id="UP001500051">
    <property type="component" value="Unassembled WGS sequence"/>
</dbReference>
<dbReference type="Pfam" id="PF02720">
    <property type="entry name" value="DUF222"/>
    <property type="match status" value="1"/>
</dbReference>
<sequence length="172" mass="18680">MLQAAVDSLDVAVEHLIKLVDDGALIDLGAFGLVDILQALERVRNKLPVVDRAMIQYGTEQGVPAVLCERTMTRVLTNGLKISVGEASRRVRAAEHLADRTSMTGEPLEPVRPHLAAAQRDGRVNPEQVALIDSALRKVKHCEAAALESGEMLLVEQATQLATRISTWSPRS</sequence>
<dbReference type="RefSeq" id="WP_344810975.1">
    <property type="nucleotide sequence ID" value="NZ_BAAAYX010000002.1"/>
</dbReference>
<evidence type="ECO:0000313" key="2">
    <source>
        <dbReference type="EMBL" id="GAA3694547.1"/>
    </source>
</evidence>
<keyword evidence="3" id="KW-1185">Reference proteome</keyword>
<proteinExistence type="predicted"/>
<name>A0ABP7CU20_9ACTN</name>
<organism evidence="2 3">
    <name type="scientific">Microlunatus aurantiacus</name>
    <dbReference type="NCBI Taxonomy" id="446786"/>
    <lineage>
        <taxon>Bacteria</taxon>
        <taxon>Bacillati</taxon>
        <taxon>Actinomycetota</taxon>
        <taxon>Actinomycetes</taxon>
        <taxon>Propionibacteriales</taxon>
        <taxon>Propionibacteriaceae</taxon>
        <taxon>Microlunatus</taxon>
    </lineage>
</organism>
<protein>
    <recommendedName>
        <fullName evidence="1">DUF222 domain-containing protein</fullName>
    </recommendedName>
</protein>
<dbReference type="InterPro" id="IPR003870">
    <property type="entry name" value="DUF222"/>
</dbReference>
<comment type="caution">
    <text evidence="2">The sequence shown here is derived from an EMBL/GenBank/DDBJ whole genome shotgun (WGS) entry which is preliminary data.</text>
</comment>
<feature type="domain" description="DUF222" evidence="1">
    <location>
        <begin position="36"/>
        <end position="162"/>
    </location>
</feature>